<comment type="caution">
    <text evidence="3">The sequence shown here is derived from an EMBL/GenBank/DDBJ whole genome shotgun (WGS) entry which is preliminary data.</text>
</comment>
<dbReference type="GO" id="GO:0015628">
    <property type="term" value="P:protein secretion by the type II secretion system"/>
    <property type="evidence" value="ECO:0007669"/>
    <property type="project" value="InterPro"/>
</dbReference>
<dbReference type="NCBIfam" id="TIGR02532">
    <property type="entry name" value="IV_pilin_GFxxxE"/>
    <property type="match status" value="1"/>
</dbReference>
<dbReference type="PRINTS" id="PR00813">
    <property type="entry name" value="BCTERIALGSPG"/>
</dbReference>
<dbReference type="PROSITE" id="PS00409">
    <property type="entry name" value="PROKAR_NTER_METHYL"/>
    <property type="match status" value="1"/>
</dbReference>
<dbReference type="InterPro" id="IPR045584">
    <property type="entry name" value="Pilin-like"/>
</dbReference>
<accession>A0A133NYN4</accession>
<keyword evidence="2" id="KW-0812">Transmembrane</keyword>
<name>A0A133NYN4_FUSNU</name>
<dbReference type="RefSeq" id="WP_060798410.1">
    <property type="nucleotide sequence ID" value="NZ_KQ956695.1"/>
</dbReference>
<dbReference type="Proteomes" id="UP000070401">
    <property type="component" value="Unassembled WGS sequence"/>
</dbReference>
<gene>
    <name evidence="3" type="ORF">HMPREF3221_01134</name>
</gene>
<evidence type="ECO:0000256" key="1">
    <source>
        <dbReference type="ARBA" id="ARBA00022481"/>
    </source>
</evidence>
<dbReference type="GO" id="GO:0015627">
    <property type="term" value="C:type II protein secretion system complex"/>
    <property type="evidence" value="ECO:0007669"/>
    <property type="project" value="InterPro"/>
</dbReference>
<keyword evidence="2" id="KW-1133">Transmembrane helix</keyword>
<evidence type="ECO:0000313" key="3">
    <source>
        <dbReference type="EMBL" id="KXA21384.1"/>
    </source>
</evidence>
<dbReference type="SUPFAM" id="SSF54523">
    <property type="entry name" value="Pili subunits"/>
    <property type="match status" value="1"/>
</dbReference>
<dbReference type="InterPro" id="IPR012902">
    <property type="entry name" value="N_methyl_site"/>
</dbReference>
<sequence>MKNRGFSLIEIVVAVAIMGILSGIVGLQLRSYIAKSKDTKAVATLNTLRVAAQLYQLENEKPLIEDSSKYEDKEEIKKALEKLEPYLDNNAKAIIKEPEMAIGGSREVKSNGNLGKIKYGGKVKITFKDPNGNNSDDGYYMWLKQDDGTENGDIKGNKWIEF</sequence>
<keyword evidence="4" id="KW-1185">Reference proteome</keyword>
<dbReference type="Gene3D" id="3.30.700.10">
    <property type="entry name" value="Glycoprotein, Type 4 Pilin"/>
    <property type="match status" value="1"/>
</dbReference>
<dbReference type="EMBL" id="LRPY01000108">
    <property type="protein sequence ID" value="KXA21384.1"/>
    <property type="molecule type" value="Genomic_DNA"/>
</dbReference>
<keyword evidence="2" id="KW-0472">Membrane</keyword>
<keyword evidence="1" id="KW-0488">Methylation</keyword>
<dbReference type="InterPro" id="IPR000983">
    <property type="entry name" value="Bac_GSPG_pilin"/>
</dbReference>
<reference evidence="4" key="1">
    <citation type="submission" date="2016-01" db="EMBL/GenBank/DDBJ databases">
        <authorList>
            <person name="Mitreva M."/>
            <person name="Pepin K.H."/>
            <person name="Mihindukulasuriya K.A."/>
            <person name="Fulton R."/>
            <person name="Fronick C."/>
            <person name="O'Laughlin M."/>
            <person name="Miner T."/>
            <person name="Herter B."/>
            <person name="Rosa B.A."/>
            <person name="Cordes M."/>
            <person name="Tomlinson C."/>
            <person name="Wollam A."/>
            <person name="Palsikar V.B."/>
            <person name="Mardis E.R."/>
            <person name="Wilson R.K."/>
        </authorList>
    </citation>
    <scope>NUCLEOTIDE SEQUENCE [LARGE SCALE GENOMIC DNA]</scope>
    <source>
        <strain evidence="4">MJR7757B</strain>
    </source>
</reference>
<evidence type="ECO:0000313" key="4">
    <source>
        <dbReference type="Proteomes" id="UP000070401"/>
    </source>
</evidence>
<evidence type="ECO:0000256" key="2">
    <source>
        <dbReference type="SAM" id="Phobius"/>
    </source>
</evidence>
<dbReference type="AlphaFoldDB" id="A0A133NYN4"/>
<protein>
    <submittedName>
        <fullName evidence="3">Prepilin-type cleavage/methylation protein</fullName>
    </submittedName>
</protein>
<dbReference type="Pfam" id="PF07963">
    <property type="entry name" value="N_methyl"/>
    <property type="match status" value="1"/>
</dbReference>
<feature type="transmembrane region" description="Helical" evidence="2">
    <location>
        <begin position="6"/>
        <end position="27"/>
    </location>
</feature>
<proteinExistence type="predicted"/>
<dbReference type="PATRIC" id="fig|851.8.peg.1135"/>
<organism evidence="3 4">
    <name type="scientific">Fusobacterium nucleatum</name>
    <dbReference type="NCBI Taxonomy" id="851"/>
    <lineage>
        <taxon>Bacteria</taxon>
        <taxon>Fusobacteriati</taxon>
        <taxon>Fusobacteriota</taxon>
        <taxon>Fusobacteriia</taxon>
        <taxon>Fusobacteriales</taxon>
        <taxon>Fusobacteriaceae</taxon>
        <taxon>Fusobacterium</taxon>
    </lineage>
</organism>